<sequence>MDDRHSSEIDPEIIGADRKPVVLSRDQLVAFFARRYPTDNPVYRDDPLMGHGICRAPAYVVQWYSTRWCHSEPRPRIVTPLDADGLAHGSERYFYEGLTSEGGIRFCHGRGVEITKVPFCDSLAANAMPLDHLDQINRAAETREADRRAPYRDRCGLGRRAVCRFLLASAGDGMRSLPWELRAMIFHHVLPRELHNHRLVRGYRMLPDGFAATSWMAGV</sequence>
<evidence type="ECO:0000313" key="2">
    <source>
        <dbReference type="Proteomes" id="UP001253637"/>
    </source>
</evidence>
<evidence type="ECO:0000313" key="1">
    <source>
        <dbReference type="EMBL" id="BCU03914.1"/>
    </source>
</evidence>
<name>A0A811BP73_9VIRU</name>
<organism evidence="1 2">
    <name type="scientific">Pandoravirus japonicus</name>
    <dbReference type="NCBI Taxonomy" id="2823154"/>
    <lineage>
        <taxon>Viruses</taxon>
        <taxon>Pandoravirus</taxon>
    </lineage>
</organism>
<reference evidence="1" key="1">
    <citation type="submission" date="2021-04" db="EMBL/GenBank/DDBJ databases">
        <title>Draft Genome Sequence of Pandoravirus japonicus, Isolated from the Sabaishi River of Niigata, Japan.</title>
        <authorList>
            <person name="Hosokawa N."/>
            <person name="Takahashi H."/>
            <person name="Aoki K."/>
            <person name="Takemura M."/>
        </authorList>
    </citation>
    <scope>NUCLEOTIDE SEQUENCE</scope>
</reference>
<dbReference type="EMBL" id="LC625835">
    <property type="protein sequence ID" value="BCU03914.1"/>
    <property type="molecule type" value="Genomic_DNA"/>
</dbReference>
<proteinExistence type="predicted"/>
<accession>A0A811BP73</accession>
<protein>
    <submittedName>
        <fullName evidence="1">Uncharacterized protein</fullName>
    </submittedName>
</protein>
<dbReference type="Proteomes" id="UP001253637">
    <property type="component" value="Segment"/>
</dbReference>